<evidence type="ECO:0000313" key="2">
    <source>
        <dbReference type="Proteomes" id="UP000199478"/>
    </source>
</evidence>
<proteinExistence type="predicted"/>
<name>A0A1I6FXF2_9RHOB</name>
<organism evidence="1 2">
    <name type="scientific">Yoonia tamlensis</name>
    <dbReference type="NCBI Taxonomy" id="390270"/>
    <lineage>
        <taxon>Bacteria</taxon>
        <taxon>Pseudomonadati</taxon>
        <taxon>Pseudomonadota</taxon>
        <taxon>Alphaproteobacteria</taxon>
        <taxon>Rhodobacterales</taxon>
        <taxon>Paracoccaceae</taxon>
        <taxon>Yoonia</taxon>
    </lineage>
</organism>
<dbReference type="Proteomes" id="UP000199478">
    <property type="component" value="Unassembled WGS sequence"/>
</dbReference>
<evidence type="ECO:0000313" key="1">
    <source>
        <dbReference type="EMBL" id="SFR34507.1"/>
    </source>
</evidence>
<gene>
    <name evidence="1" type="ORF">SAMN04488005_0664</name>
</gene>
<keyword evidence="2" id="KW-1185">Reference proteome</keyword>
<accession>A0A1I6FXF2</accession>
<dbReference type="EMBL" id="FOYP01000001">
    <property type="protein sequence ID" value="SFR34507.1"/>
    <property type="molecule type" value="Genomic_DNA"/>
</dbReference>
<reference evidence="2" key="1">
    <citation type="submission" date="2016-10" db="EMBL/GenBank/DDBJ databases">
        <authorList>
            <person name="Varghese N."/>
            <person name="Submissions S."/>
        </authorList>
    </citation>
    <scope>NUCLEOTIDE SEQUENCE [LARGE SCALE GENOMIC DNA]</scope>
    <source>
        <strain evidence="2">DSM 26879</strain>
    </source>
</reference>
<protein>
    <submittedName>
        <fullName evidence="1">Uncharacterized protein</fullName>
    </submittedName>
</protein>
<dbReference type="AlphaFoldDB" id="A0A1I6FXF2"/>
<sequence length="97" mass="10589">MSVWIDDIKPKFCCRIIDHAAQIRHCKPAGSPPPNLVGCLPGAGRIAHMICDMLHLFWKQLGETDARDIYINAQHGLVIGGIKRVLGGHDLAAEQPA</sequence>